<gene>
    <name evidence="3" type="ORF">N784_07740</name>
</gene>
<dbReference type="eggNOG" id="COG1024">
    <property type="taxonomic scope" value="Bacteria"/>
</dbReference>
<name>A0A0A5GBI7_9BACI</name>
<dbReference type="GO" id="GO:0003824">
    <property type="term" value="F:catalytic activity"/>
    <property type="evidence" value="ECO:0007669"/>
    <property type="project" value="InterPro"/>
</dbReference>
<comment type="similarity">
    <text evidence="1 2">Belongs to the enoyl-CoA hydratase/isomerase family.</text>
</comment>
<dbReference type="PANTHER" id="PTHR11941">
    <property type="entry name" value="ENOYL-COA HYDRATASE-RELATED"/>
    <property type="match status" value="1"/>
</dbReference>
<evidence type="ECO:0008006" key="5">
    <source>
        <dbReference type="Google" id="ProtNLM"/>
    </source>
</evidence>
<dbReference type="AlphaFoldDB" id="A0A0A5GBI7"/>
<comment type="caution">
    <text evidence="3">The sequence shown here is derived from an EMBL/GenBank/DDBJ whole genome shotgun (WGS) entry which is preliminary data.</text>
</comment>
<organism evidence="3 4">
    <name type="scientific">Pontibacillus litoralis JSM 072002</name>
    <dbReference type="NCBI Taxonomy" id="1385512"/>
    <lineage>
        <taxon>Bacteria</taxon>
        <taxon>Bacillati</taxon>
        <taxon>Bacillota</taxon>
        <taxon>Bacilli</taxon>
        <taxon>Bacillales</taxon>
        <taxon>Bacillaceae</taxon>
        <taxon>Pontibacillus</taxon>
    </lineage>
</organism>
<evidence type="ECO:0000313" key="3">
    <source>
        <dbReference type="EMBL" id="KGX88553.1"/>
    </source>
</evidence>
<dbReference type="PROSITE" id="PS00166">
    <property type="entry name" value="ENOYL_COA_HYDRATASE"/>
    <property type="match status" value="1"/>
</dbReference>
<evidence type="ECO:0000256" key="1">
    <source>
        <dbReference type="ARBA" id="ARBA00005254"/>
    </source>
</evidence>
<dbReference type="InterPro" id="IPR029045">
    <property type="entry name" value="ClpP/crotonase-like_dom_sf"/>
</dbReference>
<dbReference type="SUPFAM" id="SSF52096">
    <property type="entry name" value="ClpP/crotonase"/>
    <property type="match status" value="1"/>
</dbReference>
<dbReference type="Gene3D" id="3.90.226.10">
    <property type="entry name" value="2-enoyl-CoA Hydratase, Chain A, domain 1"/>
    <property type="match status" value="1"/>
</dbReference>
<proteinExistence type="inferred from homology"/>
<dbReference type="RefSeq" id="WP_036832190.1">
    <property type="nucleotide sequence ID" value="NZ_AVPG01000002.1"/>
</dbReference>
<keyword evidence="4" id="KW-1185">Reference proteome</keyword>
<dbReference type="CDD" id="cd06558">
    <property type="entry name" value="crotonase-like"/>
    <property type="match status" value="1"/>
</dbReference>
<dbReference type="STRING" id="1385512.N784_07740"/>
<dbReference type="EMBL" id="AVPG01000002">
    <property type="protein sequence ID" value="KGX88553.1"/>
    <property type="molecule type" value="Genomic_DNA"/>
</dbReference>
<evidence type="ECO:0000256" key="2">
    <source>
        <dbReference type="RuleBase" id="RU003707"/>
    </source>
</evidence>
<sequence>MFQTIKLHIHEEGYGELILSRPECRNAVSFQMIEELTEALKQAKEMDLRCLVVTGRGQKAFCAGGDLRDFRPDLSESEAFKALYQMKEVLYELARFPVPTIAMLNGHAVGGGSELATACDFRYGQQEASFGFIQSHLGIMPGWGGGALLYHRFPTLIAYQMLIEAKAYSASESLRLGWLQGVYEHTSYQEELEKILKPFLGKSVEQAREFKQQYIRYEFPVSLSVEMDEEVRRCSTLWGNDKHKQVVKAFLTKE</sequence>
<dbReference type="Proteomes" id="UP000030401">
    <property type="component" value="Unassembled WGS sequence"/>
</dbReference>
<dbReference type="PANTHER" id="PTHR11941:SF54">
    <property type="entry name" value="ENOYL-COA HYDRATASE, MITOCHONDRIAL"/>
    <property type="match status" value="1"/>
</dbReference>
<dbReference type="GO" id="GO:0006635">
    <property type="term" value="P:fatty acid beta-oxidation"/>
    <property type="evidence" value="ECO:0007669"/>
    <property type="project" value="TreeGrafter"/>
</dbReference>
<dbReference type="InterPro" id="IPR001753">
    <property type="entry name" value="Enoyl-CoA_hydra/iso"/>
</dbReference>
<protein>
    <recommendedName>
        <fullName evidence="5">Enoyl-CoA hydratase</fullName>
    </recommendedName>
</protein>
<reference evidence="3 4" key="1">
    <citation type="submission" date="2013-08" db="EMBL/GenBank/DDBJ databases">
        <authorList>
            <person name="Huang J."/>
            <person name="Wang G."/>
        </authorList>
    </citation>
    <scope>NUCLEOTIDE SEQUENCE [LARGE SCALE GENOMIC DNA]</scope>
    <source>
        <strain evidence="3 4">JSM 072002</strain>
    </source>
</reference>
<evidence type="ECO:0000313" key="4">
    <source>
        <dbReference type="Proteomes" id="UP000030401"/>
    </source>
</evidence>
<dbReference type="Pfam" id="PF00378">
    <property type="entry name" value="ECH_1"/>
    <property type="match status" value="1"/>
</dbReference>
<dbReference type="InterPro" id="IPR018376">
    <property type="entry name" value="Enoyl-CoA_hyd/isom_CS"/>
</dbReference>
<accession>A0A0A5GBI7</accession>